<reference evidence="1 3" key="1">
    <citation type="journal article" date="2011" name="Nature">
        <title>The Medicago genome provides insight into the evolution of rhizobial symbioses.</title>
        <authorList>
            <person name="Young N.D."/>
            <person name="Debelle F."/>
            <person name="Oldroyd G.E."/>
            <person name="Geurts R."/>
            <person name="Cannon S.B."/>
            <person name="Udvardi M.K."/>
            <person name="Benedito V.A."/>
            <person name="Mayer K.F."/>
            <person name="Gouzy J."/>
            <person name="Schoof H."/>
            <person name="Van de Peer Y."/>
            <person name="Proost S."/>
            <person name="Cook D.R."/>
            <person name="Meyers B.C."/>
            <person name="Spannagl M."/>
            <person name="Cheung F."/>
            <person name="De Mita S."/>
            <person name="Krishnakumar V."/>
            <person name="Gundlach H."/>
            <person name="Zhou S."/>
            <person name="Mudge J."/>
            <person name="Bharti A.K."/>
            <person name="Murray J.D."/>
            <person name="Naoumkina M.A."/>
            <person name="Rosen B."/>
            <person name="Silverstein K.A."/>
            <person name="Tang H."/>
            <person name="Rombauts S."/>
            <person name="Zhao P.X."/>
            <person name="Zhou P."/>
            <person name="Barbe V."/>
            <person name="Bardou P."/>
            <person name="Bechner M."/>
            <person name="Bellec A."/>
            <person name="Berger A."/>
            <person name="Berges H."/>
            <person name="Bidwell S."/>
            <person name="Bisseling T."/>
            <person name="Choisne N."/>
            <person name="Couloux A."/>
            <person name="Denny R."/>
            <person name="Deshpande S."/>
            <person name="Dai X."/>
            <person name="Doyle J.J."/>
            <person name="Dudez A.M."/>
            <person name="Farmer A.D."/>
            <person name="Fouteau S."/>
            <person name="Franken C."/>
            <person name="Gibelin C."/>
            <person name="Gish J."/>
            <person name="Goldstein S."/>
            <person name="Gonzalez A.J."/>
            <person name="Green P.J."/>
            <person name="Hallab A."/>
            <person name="Hartog M."/>
            <person name="Hua A."/>
            <person name="Humphray S.J."/>
            <person name="Jeong D.H."/>
            <person name="Jing Y."/>
            <person name="Jocker A."/>
            <person name="Kenton S.M."/>
            <person name="Kim D.J."/>
            <person name="Klee K."/>
            <person name="Lai H."/>
            <person name="Lang C."/>
            <person name="Lin S."/>
            <person name="Macmil S.L."/>
            <person name="Magdelenat G."/>
            <person name="Matthews L."/>
            <person name="McCorrison J."/>
            <person name="Monaghan E.L."/>
            <person name="Mun J.H."/>
            <person name="Najar F.Z."/>
            <person name="Nicholson C."/>
            <person name="Noirot C."/>
            <person name="O'Bleness M."/>
            <person name="Paule C.R."/>
            <person name="Poulain J."/>
            <person name="Prion F."/>
            <person name="Qin B."/>
            <person name="Qu C."/>
            <person name="Retzel E.F."/>
            <person name="Riddle C."/>
            <person name="Sallet E."/>
            <person name="Samain S."/>
            <person name="Samson N."/>
            <person name="Sanders I."/>
            <person name="Saurat O."/>
            <person name="Scarpelli C."/>
            <person name="Schiex T."/>
            <person name="Segurens B."/>
            <person name="Severin A.J."/>
            <person name="Sherrier D.J."/>
            <person name="Shi R."/>
            <person name="Sims S."/>
            <person name="Singer S.R."/>
            <person name="Sinharoy S."/>
            <person name="Sterck L."/>
            <person name="Viollet A."/>
            <person name="Wang B.B."/>
            <person name="Wang K."/>
            <person name="Wang M."/>
            <person name="Wang X."/>
            <person name="Warfsmann J."/>
            <person name="Weissenbach J."/>
            <person name="White D.D."/>
            <person name="White J.D."/>
            <person name="Wiley G.B."/>
            <person name="Wincker P."/>
            <person name="Xing Y."/>
            <person name="Yang L."/>
            <person name="Yao Z."/>
            <person name="Ying F."/>
            <person name="Zhai J."/>
            <person name="Zhou L."/>
            <person name="Zuber A."/>
            <person name="Denarie J."/>
            <person name="Dixon R.A."/>
            <person name="May G.D."/>
            <person name="Schwartz D.C."/>
            <person name="Rogers J."/>
            <person name="Quetier F."/>
            <person name="Town C.D."/>
            <person name="Roe B.A."/>
        </authorList>
    </citation>
    <scope>NUCLEOTIDE SEQUENCE [LARGE SCALE GENOMIC DNA]</scope>
    <source>
        <strain evidence="1">A17</strain>
        <strain evidence="2 3">cv. Jemalong A17</strain>
    </source>
</reference>
<gene>
    <name evidence="1" type="ordered locus">MTR_5g098160</name>
</gene>
<dbReference type="AlphaFoldDB" id="G7K510"/>
<evidence type="ECO:0000313" key="3">
    <source>
        <dbReference type="Proteomes" id="UP000002051"/>
    </source>
</evidence>
<dbReference type="EMBL" id="CM001221">
    <property type="protein sequence ID" value="AET00983.1"/>
    <property type="molecule type" value="Genomic_DNA"/>
</dbReference>
<evidence type="ECO:0000313" key="2">
    <source>
        <dbReference type="EnsemblPlants" id="AET00983"/>
    </source>
</evidence>
<keyword evidence="1" id="KW-0472">Membrane</keyword>
<dbReference type="HOGENOM" id="CLU_3017305_0_0_1"/>
<sequence length="56" mass="6181">MMTRDDSDNGNIVDVVVIGSPTDGGHLCSNFMILPVLYFILVSQCNNVRVYLLFAC</sequence>
<keyword evidence="3" id="KW-1185">Reference proteome</keyword>
<reference evidence="2" key="3">
    <citation type="submission" date="2015-04" db="UniProtKB">
        <authorList>
            <consortium name="EnsemblPlants"/>
        </authorList>
    </citation>
    <scope>IDENTIFICATION</scope>
    <source>
        <strain evidence="2">cv. Jemalong A17</strain>
    </source>
</reference>
<reference evidence="1 3" key="2">
    <citation type="journal article" date="2014" name="BMC Genomics">
        <title>An improved genome release (version Mt4.0) for the model legume Medicago truncatula.</title>
        <authorList>
            <person name="Tang H."/>
            <person name="Krishnakumar V."/>
            <person name="Bidwell S."/>
            <person name="Rosen B."/>
            <person name="Chan A."/>
            <person name="Zhou S."/>
            <person name="Gentzbittel L."/>
            <person name="Childs K.L."/>
            <person name="Yandell M."/>
            <person name="Gundlach H."/>
            <person name="Mayer K.F."/>
            <person name="Schwartz D.C."/>
            <person name="Town C.D."/>
        </authorList>
    </citation>
    <scope>GENOME REANNOTATION</scope>
    <source>
        <strain evidence="2 3">cv. Jemalong A17</strain>
    </source>
</reference>
<protein>
    <submittedName>
        <fullName evidence="1">Transmembrane protein, putative</fullName>
    </submittedName>
</protein>
<dbReference type="Proteomes" id="UP000002051">
    <property type="component" value="Chromosome 5"/>
</dbReference>
<accession>G7K510</accession>
<proteinExistence type="predicted"/>
<keyword evidence="1" id="KW-0812">Transmembrane</keyword>
<dbReference type="PaxDb" id="3880-AET00983"/>
<name>G7K510_MEDTR</name>
<evidence type="ECO:0000313" key="1">
    <source>
        <dbReference type="EMBL" id="AET00983.1"/>
    </source>
</evidence>
<dbReference type="EnsemblPlants" id="AET00983">
    <property type="protein sequence ID" value="AET00983"/>
    <property type="gene ID" value="MTR_5g098160"/>
</dbReference>
<organism evidence="1 3">
    <name type="scientific">Medicago truncatula</name>
    <name type="common">Barrel medic</name>
    <name type="synonym">Medicago tribuloides</name>
    <dbReference type="NCBI Taxonomy" id="3880"/>
    <lineage>
        <taxon>Eukaryota</taxon>
        <taxon>Viridiplantae</taxon>
        <taxon>Streptophyta</taxon>
        <taxon>Embryophyta</taxon>
        <taxon>Tracheophyta</taxon>
        <taxon>Spermatophyta</taxon>
        <taxon>Magnoliopsida</taxon>
        <taxon>eudicotyledons</taxon>
        <taxon>Gunneridae</taxon>
        <taxon>Pentapetalae</taxon>
        <taxon>rosids</taxon>
        <taxon>fabids</taxon>
        <taxon>Fabales</taxon>
        <taxon>Fabaceae</taxon>
        <taxon>Papilionoideae</taxon>
        <taxon>50 kb inversion clade</taxon>
        <taxon>NPAAA clade</taxon>
        <taxon>Hologalegina</taxon>
        <taxon>IRL clade</taxon>
        <taxon>Trifolieae</taxon>
        <taxon>Medicago</taxon>
    </lineage>
</organism>